<gene>
    <name evidence="2" type="ORF">HY3_05810</name>
</gene>
<evidence type="ECO:0000256" key="1">
    <source>
        <dbReference type="SAM" id="Phobius"/>
    </source>
</evidence>
<dbReference type="Proteomes" id="UP000249123">
    <property type="component" value="Unassembled WGS sequence"/>
</dbReference>
<organism evidence="2 3">
    <name type="scientific">Hyphomonas pacifica</name>
    <dbReference type="NCBI Taxonomy" id="1280941"/>
    <lineage>
        <taxon>Bacteria</taxon>
        <taxon>Pseudomonadati</taxon>
        <taxon>Pseudomonadota</taxon>
        <taxon>Alphaproteobacteria</taxon>
        <taxon>Hyphomonadales</taxon>
        <taxon>Hyphomonadaceae</taxon>
        <taxon>Hyphomonas</taxon>
    </lineage>
</organism>
<name>A0A8B2PFS4_9PROT</name>
<proteinExistence type="predicted"/>
<comment type="caution">
    <text evidence="2">The sequence shown here is derived from an EMBL/GenBank/DDBJ whole genome shotgun (WGS) entry which is preliminary data.</text>
</comment>
<dbReference type="RefSeq" id="WP_112063419.1">
    <property type="nucleotide sequence ID" value="NZ_AWFB01000078.1"/>
</dbReference>
<dbReference type="AlphaFoldDB" id="A0A8B2PFS4"/>
<sequence>MSPLCDHCDLLRTPARIVMLDGKAYECPTGAEPLVDAAKRATLQRNAALAVFGASLILFPVFIALVTG</sequence>
<evidence type="ECO:0000313" key="3">
    <source>
        <dbReference type="Proteomes" id="UP000249123"/>
    </source>
</evidence>
<keyword evidence="1" id="KW-0812">Transmembrane</keyword>
<feature type="transmembrane region" description="Helical" evidence="1">
    <location>
        <begin position="47"/>
        <end position="66"/>
    </location>
</feature>
<accession>A0A8B2PFS4</accession>
<keyword evidence="1" id="KW-0472">Membrane</keyword>
<dbReference type="EMBL" id="AWFB01000078">
    <property type="protein sequence ID" value="RAN30665.1"/>
    <property type="molecule type" value="Genomic_DNA"/>
</dbReference>
<keyword evidence="3" id="KW-1185">Reference proteome</keyword>
<keyword evidence="1" id="KW-1133">Transmembrane helix</keyword>
<evidence type="ECO:0000313" key="2">
    <source>
        <dbReference type="EMBL" id="RAN30665.1"/>
    </source>
</evidence>
<protein>
    <submittedName>
        <fullName evidence="2">Uncharacterized protein</fullName>
    </submittedName>
</protein>
<reference evidence="2 3" key="1">
    <citation type="submission" date="2013-04" db="EMBL/GenBank/DDBJ databases">
        <title>Hyphomonas sp. T24B3 Genome Sequencing.</title>
        <authorList>
            <person name="Lai Q."/>
            <person name="Shao Z."/>
        </authorList>
    </citation>
    <scope>NUCLEOTIDE SEQUENCE [LARGE SCALE GENOMIC DNA]</scope>
    <source>
        <strain evidence="2 3">T24B3</strain>
    </source>
</reference>